<accession>A0AAP5EYG5</accession>
<dbReference type="EMBL" id="JAMXWF010000037">
    <property type="protein sequence ID" value="MDQ6411935.1"/>
    <property type="molecule type" value="Genomic_DNA"/>
</dbReference>
<dbReference type="Proteomes" id="UP001209412">
    <property type="component" value="Unassembled WGS sequence"/>
</dbReference>
<comment type="caution">
    <text evidence="3">The sequence shown here is derived from an EMBL/GenBank/DDBJ whole genome shotgun (WGS) entry which is preliminary data.</text>
</comment>
<dbReference type="EMBL" id="JAPKHW010000037">
    <property type="protein sequence ID" value="MCX4150118.1"/>
    <property type="molecule type" value="Genomic_DNA"/>
</dbReference>
<evidence type="ECO:0000256" key="1">
    <source>
        <dbReference type="SAM" id="MobiDB-lite"/>
    </source>
</evidence>
<feature type="compositionally biased region" description="Basic and acidic residues" evidence="1">
    <location>
        <begin position="39"/>
        <end position="52"/>
    </location>
</feature>
<dbReference type="RefSeq" id="WP_171925647.1">
    <property type="nucleotide sequence ID" value="NZ_JAMXWF010000037.1"/>
</dbReference>
<feature type="region of interest" description="Disordered" evidence="1">
    <location>
        <begin position="31"/>
        <end position="52"/>
    </location>
</feature>
<keyword evidence="4" id="KW-1185">Reference proteome</keyword>
<reference evidence="3" key="1">
    <citation type="submission" date="2022-06" db="EMBL/GenBank/DDBJ databases">
        <title>PHB producers.</title>
        <authorList>
            <person name="Besaury L."/>
        </authorList>
    </citation>
    <scope>NUCLEOTIDE SEQUENCE</scope>
    <source>
        <strain evidence="3 4">SEWS6</strain>
    </source>
</reference>
<evidence type="ECO:0000313" key="3">
    <source>
        <dbReference type="EMBL" id="MDQ6411935.1"/>
    </source>
</evidence>
<organism evidence="3 5">
    <name type="scientific">Paraburkholderia madseniana</name>
    <dbReference type="NCBI Taxonomy" id="2599607"/>
    <lineage>
        <taxon>Bacteria</taxon>
        <taxon>Pseudomonadati</taxon>
        <taxon>Pseudomonadota</taxon>
        <taxon>Betaproteobacteria</taxon>
        <taxon>Burkholderiales</taxon>
        <taxon>Burkholderiaceae</taxon>
        <taxon>Paraburkholderia</taxon>
    </lineage>
</organism>
<name>A0AAP5EYG5_9BURK</name>
<dbReference type="AlphaFoldDB" id="A0AAP5EYG5"/>
<evidence type="ECO:0000313" key="5">
    <source>
        <dbReference type="Proteomes" id="UP001242288"/>
    </source>
</evidence>
<evidence type="ECO:0000313" key="4">
    <source>
        <dbReference type="Proteomes" id="UP001209412"/>
    </source>
</evidence>
<sequence>MAGSMTGVLFGMIALIMAAILVAEHYRHAHHSNQQFRSLDPHPMRDWLHHKR</sequence>
<protein>
    <submittedName>
        <fullName evidence="3">Uncharacterized protein</fullName>
    </submittedName>
</protein>
<evidence type="ECO:0000313" key="2">
    <source>
        <dbReference type="EMBL" id="MCX4150118.1"/>
    </source>
</evidence>
<dbReference type="Proteomes" id="UP001242288">
    <property type="component" value="Unassembled WGS sequence"/>
</dbReference>
<gene>
    <name evidence="3" type="ORF">NIE36_32865</name>
    <name evidence="2" type="ORF">OSB80_32935</name>
</gene>
<proteinExistence type="predicted"/>